<feature type="region of interest" description="Disordered" evidence="4">
    <location>
        <begin position="1342"/>
        <end position="1396"/>
    </location>
</feature>
<feature type="region of interest" description="Disordered" evidence="4">
    <location>
        <begin position="851"/>
        <end position="953"/>
    </location>
</feature>
<feature type="compositionally biased region" description="Polar residues" evidence="4">
    <location>
        <begin position="286"/>
        <end position="299"/>
    </location>
</feature>
<feature type="chain" id="PRO_5013378362" evidence="5">
    <location>
        <begin position="20"/>
        <end position="1509"/>
    </location>
</feature>
<feature type="domain" description="tRNA uridine 5-carboxymethylaminomethyl modification enzyme C-terminal subdomain" evidence="6">
    <location>
        <begin position="1424"/>
        <end position="1497"/>
    </location>
</feature>
<feature type="compositionally biased region" description="Low complexity" evidence="4">
    <location>
        <begin position="1231"/>
        <end position="1261"/>
    </location>
</feature>
<feature type="compositionally biased region" description="Low complexity" evidence="4">
    <location>
        <begin position="1268"/>
        <end position="1277"/>
    </location>
</feature>
<feature type="compositionally biased region" description="Low complexity" evidence="4">
    <location>
        <begin position="934"/>
        <end position="952"/>
    </location>
</feature>
<organism evidence="7 8">
    <name type="scientific">Besnoitia besnoiti</name>
    <name type="common">Apicomplexan protozoan</name>
    <dbReference type="NCBI Taxonomy" id="94643"/>
    <lineage>
        <taxon>Eukaryota</taxon>
        <taxon>Sar</taxon>
        <taxon>Alveolata</taxon>
        <taxon>Apicomplexa</taxon>
        <taxon>Conoidasida</taxon>
        <taxon>Coccidia</taxon>
        <taxon>Eucoccidiorida</taxon>
        <taxon>Eimeriorina</taxon>
        <taxon>Sarcocystidae</taxon>
        <taxon>Besnoitia</taxon>
    </lineage>
</organism>
<evidence type="ECO:0000256" key="2">
    <source>
        <dbReference type="ARBA" id="ARBA00022630"/>
    </source>
</evidence>
<dbReference type="Gene3D" id="3.50.50.60">
    <property type="entry name" value="FAD/NAD(P)-binding domain"/>
    <property type="match status" value="2"/>
</dbReference>
<dbReference type="InterPro" id="IPR036188">
    <property type="entry name" value="FAD/NAD-bd_sf"/>
</dbReference>
<dbReference type="InterPro" id="IPR040131">
    <property type="entry name" value="MnmG_N"/>
</dbReference>
<accession>A0A2A9ML91</accession>
<dbReference type="Proteomes" id="UP000224006">
    <property type="component" value="Chromosome III"/>
</dbReference>
<dbReference type="InterPro" id="IPR047001">
    <property type="entry name" value="MnmG_C_subdom"/>
</dbReference>
<comment type="cofactor">
    <cofactor evidence="1">
        <name>FAD</name>
        <dbReference type="ChEBI" id="CHEBI:57692"/>
    </cofactor>
</comment>
<dbReference type="SMART" id="SM01228">
    <property type="entry name" value="GIDA_assoc_3"/>
    <property type="match status" value="1"/>
</dbReference>
<feature type="compositionally biased region" description="Basic and acidic residues" evidence="4">
    <location>
        <begin position="553"/>
        <end position="564"/>
    </location>
</feature>
<feature type="compositionally biased region" description="Basic and acidic residues" evidence="4">
    <location>
        <begin position="874"/>
        <end position="930"/>
    </location>
</feature>
<dbReference type="Pfam" id="PF01134">
    <property type="entry name" value="GIDA"/>
    <property type="match status" value="2"/>
</dbReference>
<dbReference type="InterPro" id="IPR044920">
    <property type="entry name" value="MnmG_C_subdom_sf"/>
</dbReference>
<dbReference type="STRING" id="94643.A0A2A9ML91"/>
<evidence type="ECO:0000259" key="6">
    <source>
        <dbReference type="SMART" id="SM01228"/>
    </source>
</evidence>
<feature type="compositionally biased region" description="Basic and acidic residues" evidence="4">
    <location>
        <begin position="201"/>
        <end position="213"/>
    </location>
</feature>
<sequence>MARLLPCSCVLFVLNRVSAGGRDQLTRASGNATVPMPCAVHTEQENKLRNSLKPEASSQAGSLHLVFVLCLFCLLFFAHAAARPLLAAAASSSAPSGLPTPRGLPTRQLPRRDGALFACLSLPSRSRWRLSSCALEYVVPWNLGSLERRGKAEQARASFVRLPSAGGGADLLAQFRAEDNEAQSAWLAPYARPAETGARGDTNRRGDFEERGRVRQRASRAWFDVRDAGGSPRVWQRVPPSFISPVSSVFPPTVPAPSASFLPSSSVQRPHQNARARASPASGSGDTSVSRAASPHSRFSSLAPSTSWPSFASACACSPHPSALGLEAPRRSTALGSSSAVNASRRDGVASPVYDVVVVGGGHAGLEAALAAARLGASVLLLTQSVRALGELSCNPSIGGVGKGNLVREIDALGGAMGRWADLAAIHWRLLNASRGPATWGVRAQIDRSIYKRVVQTELRARLKRGELALLEGLATRLLVEGDGDADAARASRPWSPPPGDRAAPGADGDGGAEGGCERRKRRRVVGLRVKLRPQSRDLAQILATEAEEDESSEAKHADARDSQTQEVDILARAVVVTAGTFLGGKCSTGPSLALDAGRLWSPSCPASSRAASGGQPAPLREVAASELSESLRRFLPMARFKTGTPARLLRRSIDFERLQIQFSDPAPSPFSFLHSPSQLRRLRPLQVACYLTYTNAATHAIVRDRLHELPKHLSGEDGRGLGPRYCPSIATKVLRFPDRGRHAVWLEPEGLRSPLIYPNGLSGAFAPATQLALLRSIQGLEAVEMHAPAYEVEYDFVLPSALSVSLQTEAVSGLFLAGQVIGTTGYEEAAAMGLLAGWNAALLARRDATNARPSASRDAAKRPAEASWAREAAPAERDGGAEDESQKATKLREADRKTAEEARREATRDAAETPPARRDEKTAPRRPADSRPGAHAQTAAQGRQRGQAEGEVAAQPPLFASRSEHASEAADSGLSAGAPCASLPPAISLNREKFLIGVCAHDLTQTGVEEPYRMFASRSECRLTARPDNADFRCIETALRGGIVRDARRVELTRARHAKVQSLLALLRGYRLPAPQWRAGVRRLLALGCDLFSPDCFDASPASFSVAHSASPASSPVSAPSSLSEDSPRNAAASACADASALDGSSVAFSGFASAASPGSAAPCRISSLTPWRFVEDALAHLLSRLGLSDRCWTAADLVSALPFSFFPPSTNPASLSLAPGARAPATPDLSLSPLSAGASASASPAPSFGPAAGEEAPTGGDRGEAEPAAEAETAGVRGAEAANSAGARTAGEERGEGDCGDGAPSHGLEETQAKRFVPLLQIPLQLVLLLCLLRECSRQPPESSSPPWLAGGDSAEPPACTDEAQLESARMRKRESMPPSASSRENAEKGMDETDITRKLERLLLNWEDELETIAVTVTAECTYSAYLQEQEKEAEIAAGRADARIPPDIQYTRSNFPSFSTEELEQLEAHRPQSLREAARVPGVNPASLLYLYRFLSLSRRKQRAR</sequence>
<feature type="region of interest" description="Disordered" evidence="4">
    <location>
        <begin position="193"/>
        <end position="213"/>
    </location>
</feature>
<dbReference type="SUPFAM" id="SSF51905">
    <property type="entry name" value="FAD/NAD(P)-binding domain"/>
    <property type="match status" value="2"/>
</dbReference>
<dbReference type="PANTHER" id="PTHR11806">
    <property type="entry name" value="GLUCOSE INHIBITED DIVISION PROTEIN A"/>
    <property type="match status" value="1"/>
</dbReference>
<comment type="caution">
    <text evidence="7">The sequence shown here is derived from an EMBL/GenBank/DDBJ whole genome shotgun (WGS) entry which is preliminary data.</text>
</comment>
<feature type="compositionally biased region" description="Basic and acidic residues" evidence="4">
    <location>
        <begin position="1387"/>
        <end position="1396"/>
    </location>
</feature>
<feature type="signal peptide" evidence="5">
    <location>
        <begin position="1"/>
        <end position="19"/>
    </location>
</feature>
<dbReference type="GeneID" id="40309519"/>
<keyword evidence="5" id="KW-0732">Signal</keyword>
<reference evidence="7 8" key="1">
    <citation type="submission" date="2017-09" db="EMBL/GenBank/DDBJ databases">
        <title>Genome sequencing of Besnoitia besnoiti strain Bb-Ger1.</title>
        <authorList>
            <person name="Schares G."/>
            <person name="Venepally P."/>
            <person name="Lorenzi H.A."/>
        </authorList>
    </citation>
    <scope>NUCLEOTIDE SEQUENCE [LARGE SCALE GENOMIC DNA]</scope>
    <source>
        <strain evidence="7 8">Bb-Ger1</strain>
    </source>
</reference>
<name>A0A2A9ML91_BESBE</name>
<evidence type="ECO:0000256" key="4">
    <source>
        <dbReference type="SAM" id="MobiDB-lite"/>
    </source>
</evidence>
<keyword evidence="8" id="KW-1185">Reference proteome</keyword>
<dbReference type="Gene3D" id="1.10.150.570">
    <property type="entry name" value="GidA associated domain, C-terminal subdomain"/>
    <property type="match status" value="1"/>
</dbReference>
<dbReference type="RefSeq" id="XP_029220406.1">
    <property type="nucleotide sequence ID" value="XM_029363040.1"/>
</dbReference>
<feature type="region of interest" description="Disordered" evidence="4">
    <location>
        <begin position="261"/>
        <end position="299"/>
    </location>
</feature>
<dbReference type="VEuPathDB" id="ToxoDB:BESB_045890"/>
<dbReference type="InterPro" id="IPR026904">
    <property type="entry name" value="MnmG_C"/>
</dbReference>
<feature type="region of interest" description="Disordered" evidence="4">
    <location>
        <begin position="545"/>
        <end position="564"/>
    </location>
</feature>
<dbReference type="GO" id="GO:0050660">
    <property type="term" value="F:flavin adenine dinucleotide binding"/>
    <property type="evidence" value="ECO:0007669"/>
    <property type="project" value="InterPro"/>
</dbReference>
<feature type="region of interest" description="Disordered" evidence="4">
    <location>
        <begin position="1219"/>
        <end position="1309"/>
    </location>
</feature>
<evidence type="ECO:0000256" key="5">
    <source>
        <dbReference type="SAM" id="SignalP"/>
    </source>
</evidence>
<keyword evidence="3" id="KW-0274">FAD</keyword>
<dbReference type="KEGG" id="bbes:BESB_045890"/>
<protein>
    <submittedName>
        <fullName evidence="7">Glucose inhibited division protein A subfamily protein</fullName>
    </submittedName>
</protein>
<evidence type="ECO:0000313" key="8">
    <source>
        <dbReference type="Proteomes" id="UP000224006"/>
    </source>
</evidence>
<dbReference type="EMBL" id="NWUJ01000003">
    <property type="protein sequence ID" value="PFH36397.1"/>
    <property type="molecule type" value="Genomic_DNA"/>
</dbReference>
<feature type="compositionally biased region" description="Low complexity" evidence="4">
    <location>
        <begin position="275"/>
        <end position="285"/>
    </location>
</feature>
<dbReference type="InterPro" id="IPR002218">
    <property type="entry name" value="MnmG-rel"/>
</dbReference>
<dbReference type="PANTHER" id="PTHR11806:SF0">
    <property type="entry name" value="PROTEIN MTO1 HOMOLOG, MITOCHONDRIAL"/>
    <property type="match status" value="1"/>
</dbReference>
<keyword evidence="2" id="KW-0285">Flavoprotein</keyword>
<feature type="region of interest" description="Disordered" evidence="4">
    <location>
        <begin position="487"/>
        <end position="519"/>
    </location>
</feature>
<gene>
    <name evidence="7" type="ORF">BESB_045890</name>
</gene>
<dbReference type="GO" id="GO:0002098">
    <property type="term" value="P:tRNA wobble uridine modification"/>
    <property type="evidence" value="ECO:0007669"/>
    <property type="project" value="TreeGrafter"/>
</dbReference>
<proteinExistence type="predicted"/>
<dbReference type="GO" id="GO:0030488">
    <property type="term" value="P:tRNA methylation"/>
    <property type="evidence" value="ECO:0007669"/>
    <property type="project" value="TreeGrafter"/>
</dbReference>
<evidence type="ECO:0000256" key="1">
    <source>
        <dbReference type="ARBA" id="ARBA00001974"/>
    </source>
</evidence>
<dbReference type="Gene3D" id="2.40.30.260">
    <property type="match status" value="1"/>
</dbReference>
<dbReference type="Pfam" id="PF13932">
    <property type="entry name" value="SAM_GIDA_C"/>
    <property type="match status" value="1"/>
</dbReference>
<dbReference type="OrthoDB" id="333073at2759"/>
<evidence type="ECO:0000313" key="7">
    <source>
        <dbReference type="EMBL" id="PFH36397.1"/>
    </source>
</evidence>
<evidence type="ECO:0000256" key="3">
    <source>
        <dbReference type="ARBA" id="ARBA00022827"/>
    </source>
</evidence>